<dbReference type="PROSITE" id="PS50092">
    <property type="entry name" value="TSP1"/>
    <property type="match status" value="3"/>
</dbReference>
<dbReference type="InterPro" id="IPR036383">
    <property type="entry name" value="TSP1_rpt_sf"/>
</dbReference>
<feature type="binding site" evidence="15">
    <location>
        <position position="246"/>
    </location>
    <ligand>
        <name>Ca(2+)</name>
        <dbReference type="ChEBI" id="CHEBI:29108"/>
        <label>1</label>
    </ligand>
</feature>
<keyword evidence="6" id="KW-0732">Signal</keyword>
<feature type="disulfide bond" evidence="16">
    <location>
        <begin position="320"/>
        <end position="369"/>
    </location>
</feature>
<feature type="compositionally biased region" description="Polar residues" evidence="18">
    <location>
        <begin position="1087"/>
        <end position="1100"/>
    </location>
</feature>
<dbReference type="Pfam" id="PF01421">
    <property type="entry name" value="Reprolysin"/>
    <property type="match status" value="1"/>
</dbReference>
<dbReference type="Pfam" id="PF00090">
    <property type="entry name" value="TSP_1"/>
    <property type="match status" value="1"/>
</dbReference>
<name>A0A8C8CV63_ONCTS</name>
<dbReference type="GO" id="GO:0006508">
    <property type="term" value="P:proteolysis"/>
    <property type="evidence" value="ECO:0007669"/>
    <property type="project" value="UniProtKB-KW"/>
</dbReference>
<comment type="subcellular location">
    <subcellularLocation>
        <location evidence="1">Secreted</location>
        <location evidence="1">Extracellular space</location>
        <location evidence="1">Extracellular matrix</location>
    </subcellularLocation>
</comment>
<feature type="binding site" evidence="15">
    <location>
        <position position="446"/>
    </location>
    <ligand>
        <name>Ca(2+)</name>
        <dbReference type="ChEBI" id="CHEBI:29108"/>
        <label>1</label>
    </ligand>
</feature>
<sequence length="1174" mass="133220">MIVCVLISHVLREYGVVRPVNTDAEGRFLSGAVSAPQLDSQHQQVYRRWRREAAATSDRNHGDLEEGDGTARHRETLFYNVTVFGRELHLHLRLNSRLVAPGAKVEWHEEGNQTRYEPLLESDCFYVGEVTNVRDTSVALSNCDGLAGMIRMGREEFFIEPLEHRGGGAGEEEGGDGRHHIVYRSSAIKRPHVNQTADSYPQVLGGLMDLQALSRGVQQQHHKLNQTRRARARRQAHEEPELFNMEVLLGVDYSVVHFHGRENIQKYLLTLMNIVNEIYQDGTLGAHINVVLVRIIMLCPAKSLSLIELGNPSQSLENVCRWAFLQQKEDRGDAEYHDHAIFLTRQEFGPSGMQGYAPVTGMCHPVRSCTLNHEDGFSSAFVVAHETGHVLGMEHDGPPGNECGDEVPMGSIMAPLVQAAFHRFHWSRCSQEELNKYLNSYDCLRDDPFDHDWPALPQLPGIHYSMDEQCRFDFGAGYTMCTAYSTYDPCTQLWCSHPDNPFFCKTKKGPPIDGTTCAAGKHCFKGYCMKLTPDILRQDGAWGQWSNFGSCSRTCGGGVRFRTRQCDNPIPANGGRTCYGNSYEFQLCNLEECSKPLVDFREEQCKMWEPYFEYDNTKHHWLPYEHPDIDERCELYCQSKETGDVVAMNRMVHDGTRCSYKDSYSICVRGDCEHVGCDNQIASDMQEDKCGICGGDNSSCKIIKGNFTRSAKKEGFLKILEIPQGARHLLIQEFKATPHILAVKNQATGHLFLNDENEFPESRTVIEKGVEWEYHNNDDMETIQTTGPLRYTVLMRSHGDSKVTLSYKYFLHEELQSSIENNLVQEDTAYFEWALKKWSHCSRPCGGKQYTRFGCRRKSDGKMVHRTLCVNIDKPRAISRNCSQKECSQPVWITGDWQECSSSCGKTGYQTRSVLCLQPIAGGDQRTIHSKYCNDDRPEGRRPCNRQLCFAKWEVGPWSQCSVTCGNGTQERQVLCNSSDNSVGLCVETKPITLRTCQLVPCTGDCPIRKNALIQWLSRANPELAAPKISSRQCKGDRSAFCRMEVLNRYCSNRGYRQMCCKSCSEGNFTSTGQTFTSTGQTFTSTVPTSQGPSTLRTTNVPKSITTEDKRENNWLEVPYRIVGVDNDVSQNHFVPRRRPPFREMTRNKRIQELLAEKRRQDLLLKRAKREPGP</sequence>
<organism evidence="21 22">
    <name type="scientific">Oncorhynchus tshawytscha</name>
    <name type="common">Chinook salmon</name>
    <name type="synonym">Salmo tshawytscha</name>
    <dbReference type="NCBI Taxonomy" id="74940"/>
    <lineage>
        <taxon>Eukaryota</taxon>
        <taxon>Metazoa</taxon>
        <taxon>Chordata</taxon>
        <taxon>Craniata</taxon>
        <taxon>Vertebrata</taxon>
        <taxon>Euteleostomi</taxon>
        <taxon>Actinopterygii</taxon>
        <taxon>Neopterygii</taxon>
        <taxon>Teleostei</taxon>
        <taxon>Protacanthopterygii</taxon>
        <taxon>Salmoniformes</taxon>
        <taxon>Salmonidae</taxon>
        <taxon>Salmoninae</taxon>
        <taxon>Oncorhynchus</taxon>
    </lineage>
</organism>
<feature type="domain" description="PLAC" evidence="20">
    <location>
        <begin position="1030"/>
        <end position="1068"/>
    </location>
</feature>
<dbReference type="FunFam" id="2.20.100.10:FF:000006">
    <property type="entry name" value="A disintegrin and metalloproteinase with thrombospondin motifs 1"/>
    <property type="match status" value="1"/>
</dbReference>
<dbReference type="FunFam" id="2.60.120.830:FF:000001">
    <property type="entry name" value="A disintegrin and metalloproteinase with thrombospondin motifs 1"/>
    <property type="match status" value="1"/>
</dbReference>
<dbReference type="Gene3D" id="2.60.120.830">
    <property type="match status" value="1"/>
</dbReference>
<dbReference type="GO" id="GO:0046872">
    <property type="term" value="F:metal ion binding"/>
    <property type="evidence" value="ECO:0007669"/>
    <property type="project" value="UniProtKB-KW"/>
</dbReference>
<dbReference type="InterPro" id="IPR002870">
    <property type="entry name" value="Peptidase_M12B_N"/>
</dbReference>
<evidence type="ECO:0000256" key="16">
    <source>
        <dbReference type="PIRSR" id="PIRSR613273-3"/>
    </source>
</evidence>
<keyword evidence="8" id="KW-0378">Hydrolase</keyword>
<feature type="region of interest" description="Disordered" evidence="18">
    <location>
        <begin position="49"/>
        <end position="68"/>
    </location>
</feature>
<evidence type="ECO:0000313" key="21">
    <source>
        <dbReference type="Ensembl" id="ENSOTSP00005014315.2"/>
    </source>
</evidence>
<evidence type="ECO:0000256" key="2">
    <source>
        <dbReference type="ARBA" id="ARBA00022525"/>
    </source>
</evidence>
<keyword evidence="3" id="KW-0272">Extracellular matrix</keyword>
<evidence type="ECO:0000259" key="20">
    <source>
        <dbReference type="PROSITE" id="PS50900"/>
    </source>
</evidence>
<feature type="disulfide bond" evidence="16 17">
    <location>
        <begin position="363"/>
        <end position="443"/>
    </location>
</feature>
<evidence type="ECO:0000256" key="9">
    <source>
        <dbReference type="ARBA" id="ARBA00022833"/>
    </source>
</evidence>
<dbReference type="PANTHER" id="PTHR13723:SF141">
    <property type="entry name" value="A DISINTEGRIN AND METALLOPROTEINASE WITH THROMBOSPONDIN MOTIFS 2"/>
    <property type="match status" value="1"/>
</dbReference>
<dbReference type="InterPro" id="IPR010294">
    <property type="entry name" value="ADAMTS_spacer1"/>
</dbReference>
<evidence type="ECO:0000256" key="4">
    <source>
        <dbReference type="ARBA" id="ARBA00022670"/>
    </source>
</evidence>
<keyword evidence="22" id="KW-1185">Reference proteome</keyword>
<evidence type="ECO:0000256" key="18">
    <source>
        <dbReference type="SAM" id="MobiDB-lite"/>
    </source>
</evidence>
<proteinExistence type="predicted"/>
<feature type="compositionally biased region" description="Basic and acidic residues" evidence="18">
    <location>
        <begin position="58"/>
        <end position="68"/>
    </location>
</feature>
<dbReference type="InterPro" id="IPR045371">
    <property type="entry name" value="ADAMTS_CR_3"/>
</dbReference>
<feature type="region of interest" description="Disordered" evidence="18">
    <location>
        <begin position="1080"/>
        <end position="1100"/>
    </location>
</feature>
<feature type="disulfide bond" evidence="16">
    <location>
        <begin position="490"/>
        <end position="523"/>
    </location>
</feature>
<evidence type="ECO:0000313" key="22">
    <source>
        <dbReference type="Proteomes" id="UP000694402"/>
    </source>
</evidence>
<evidence type="ECO:0000256" key="15">
    <source>
        <dbReference type="PIRSR" id="PIRSR613273-2"/>
    </source>
</evidence>
<dbReference type="InterPro" id="IPR010909">
    <property type="entry name" value="PLAC"/>
</dbReference>
<feature type="binding site" evidence="15">
    <location>
        <position position="338"/>
    </location>
    <ligand>
        <name>Ca(2+)</name>
        <dbReference type="ChEBI" id="CHEBI:29108"/>
        <label>1</label>
    </ligand>
</feature>
<keyword evidence="4" id="KW-0645">Protease</keyword>
<dbReference type="Gene3D" id="2.20.100.10">
    <property type="entry name" value="Thrombospondin type-1 (TSP1) repeat"/>
    <property type="match status" value="3"/>
</dbReference>
<keyword evidence="9 15" id="KW-0862">Zinc</keyword>
<feature type="active site" evidence="14 17">
    <location>
        <position position="386"/>
    </location>
</feature>
<dbReference type="PROSITE" id="PS50900">
    <property type="entry name" value="PLAC"/>
    <property type="match status" value="1"/>
</dbReference>
<evidence type="ECO:0000256" key="6">
    <source>
        <dbReference type="ARBA" id="ARBA00022729"/>
    </source>
</evidence>
<dbReference type="Pfam" id="PF19030">
    <property type="entry name" value="TSP1_ADAMTS"/>
    <property type="match status" value="2"/>
</dbReference>
<keyword evidence="10" id="KW-0482">Metalloprotease</keyword>
<feature type="disulfide bond" evidence="16">
    <location>
        <begin position="470"/>
        <end position="495"/>
    </location>
</feature>
<gene>
    <name evidence="21" type="primary">ADAMTS2</name>
</gene>
<dbReference type="GO" id="GO:0004222">
    <property type="term" value="F:metalloendopeptidase activity"/>
    <property type="evidence" value="ECO:0007669"/>
    <property type="project" value="InterPro"/>
</dbReference>
<evidence type="ECO:0000256" key="3">
    <source>
        <dbReference type="ARBA" id="ARBA00022530"/>
    </source>
</evidence>
<evidence type="ECO:0000256" key="11">
    <source>
        <dbReference type="ARBA" id="ARBA00023145"/>
    </source>
</evidence>
<feature type="binding site" evidence="15">
    <location>
        <position position="446"/>
    </location>
    <ligand>
        <name>Ca(2+)</name>
        <dbReference type="ChEBI" id="CHEBI:29108"/>
        <label>2</label>
    </ligand>
</feature>
<reference evidence="21" key="1">
    <citation type="submission" date="2025-08" db="UniProtKB">
        <authorList>
            <consortium name="Ensembl"/>
        </authorList>
    </citation>
    <scope>IDENTIFICATION</scope>
</reference>
<keyword evidence="11" id="KW-0865">Zymogen</keyword>
<feature type="disulfide bond" evidence="16">
    <location>
        <begin position="555"/>
        <end position="593"/>
    </location>
</feature>
<dbReference type="Gene3D" id="3.40.390.10">
    <property type="entry name" value="Collagenase (Catalytic Domain)"/>
    <property type="match status" value="1"/>
</dbReference>
<protein>
    <submittedName>
        <fullName evidence="21">Uncharacterized protein</fullName>
    </submittedName>
</protein>
<feature type="disulfide bond" evidence="16">
    <location>
        <begin position="517"/>
        <end position="528"/>
    </location>
</feature>
<dbReference type="GeneTree" id="ENSGT00940000156647"/>
<keyword evidence="2" id="KW-0964">Secreted</keyword>
<reference evidence="21" key="2">
    <citation type="submission" date="2025-09" db="UniProtKB">
        <authorList>
            <consortium name="Ensembl"/>
        </authorList>
    </citation>
    <scope>IDENTIFICATION</scope>
</reference>
<keyword evidence="7" id="KW-0677">Repeat</keyword>
<dbReference type="InterPro" id="IPR041645">
    <property type="entry name" value="ADAMTS_CR_2"/>
</dbReference>
<evidence type="ECO:0000256" key="14">
    <source>
        <dbReference type="PIRSR" id="PIRSR613273-1"/>
    </source>
</evidence>
<dbReference type="Gene3D" id="3.40.1620.60">
    <property type="match status" value="1"/>
</dbReference>
<dbReference type="InterPro" id="IPR050439">
    <property type="entry name" value="ADAMTS_ADAMTS-like"/>
</dbReference>
<dbReference type="InterPro" id="IPR001590">
    <property type="entry name" value="Peptidase_M12B"/>
</dbReference>
<accession>A0A8C8CV63</accession>
<feature type="binding site" evidence="15">
    <location>
        <position position="246"/>
    </location>
    <ligand>
        <name>Ca(2+)</name>
        <dbReference type="ChEBI" id="CHEBI:29108"/>
        <label>2</label>
    </ligand>
</feature>
<keyword evidence="15" id="KW-0106">Calcium</keyword>
<dbReference type="InterPro" id="IPR000884">
    <property type="entry name" value="TSP1_rpt"/>
</dbReference>
<comment type="cofactor">
    <cofactor evidence="15">
        <name>Zn(2+)</name>
        <dbReference type="ChEBI" id="CHEBI:29105"/>
    </cofactor>
    <text evidence="15">Binds 1 zinc ion per subunit.</text>
</comment>
<feature type="disulfide bond" evidence="16">
    <location>
        <begin position="566"/>
        <end position="578"/>
    </location>
</feature>
<evidence type="ECO:0000256" key="10">
    <source>
        <dbReference type="ARBA" id="ARBA00023049"/>
    </source>
</evidence>
<evidence type="ECO:0000256" key="7">
    <source>
        <dbReference type="ARBA" id="ARBA00022737"/>
    </source>
</evidence>
<evidence type="ECO:0000256" key="5">
    <source>
        <dbReference type="ARBA" id="ARBA00022723"/>
    </source>
</evidence>
<keyword evidence="5 15" id="KW-0479">Metal-binding</keyword>
<evidence type="ECO:0000256" key="8">
    <source>
        <dbReference type="ARBA" id="ARBA00022801"/>
    </source>
</evidence>
<feature type="binding site" evidence="15 17">
    <location>
        <position position="389"/>
    </location>
    <ligand>
        <name>Zn(2+)</name>
        <dbReference type="ChEBI" id="CHEBI:29105"/>
        <note>catalytic</note>
    </ligand>
</feature>
<dbReference type="GO" id="GO:0030198">
    <property type="term" value="P:extracellular matrix organization"/>
    <property type="evidence" value="ECO:0007669"/>
    <property type="project" value="InterPro"/>
</dbReference>
<dbReference type="SUPFAM" id="SSF55486">
    <property type="entry name" value="Metalloproteases ('zincins'), catalytic domain"/>
    <property type="match status" value="1"/>
</dbReference>
<dbReference type="FunFam" id="3.40.1620.60:FF:000001">
    <property type="entry name" value="A disintegrin and metalloproteinase with thrombospondin motifs 3"/>
    <property type="match status" value="1"/>
</dbReference>
<feature type="domain" description="Peptidase M12B" evidence="19">
    <location>
        <begin position="243"/>
        <end position="448"/>
    </location>
</feature>
<evidence type="ECO:0000256" key="13">
    <source>
        <dbReference type="ARBA" id="ARBA00023180"/>
    </source>
</evidence>
<feature type="binding site" evidence="15 17">
    <location>
        <position position="395"/>
    </location>
    <ligand>
        <name>Zn(2+)</name>
        <dbReference type="ChEBI" id="CHEBI:29105"/>
        <note>catalytic</note>
    </ligand>
</feature>
<evidence type="ECO:0000259" key="19">
    <source>
        <dbReference type="PROSITE" id="PS50215"/>
    </source>
</evidence>
<comment type="caution">
    <text evidence="17">Lacks conserved residue(s) required for the propagation of feature annotation.</text>
</comment>
<dbReference type="Pfam" id="PF01562">
    <property type="entry name" value="Pep_M12B_propep"/>
    <property type="match status" value="1"/>
</dbReference>
<feature type="binding site" evidence="15 17">
    <location>
        <position position="385"/>
    </location>
    <ligand>
        <name>Zn(2+)</name>
        <dbReference type="ChEBI" id="CHEBI:29105"/>
        <note>catalytic</note>
    </ligand>
</feature>
<dbReference type="SMART" id="SM00209">
    <property type="entry name" value="TSP1"/>
    <property type="match status" value="4"/>
</dbReference>
<feature type="disulfide bond" evidence="16">
    <location>
        <begin position="403"/>
        <end position="429"/>
    </location>
</feature>
<dbReference type="CDD" id="cd04273">
    <property type="entry name" value="ZnMc_ADAMTS_like"/>
    <property type="match status" value="1"/>
</dbReference>
<dbReference type="SUPFAM" id="SSF82895">
    <property type="entry name" value="TSP-1 type 1 repeat"/>
    <property type="match status" value="3"/>
</dbReference>
<dbReference type="Pfam" id="PF19236">
    <property type="entry name" value="ADAMTS_CR_3"/>
    <property type="match status" value="1"/>
</dbReference>
<evidence type="ECO:0000256" key="17">
    <source>
        <dbReference type="PROSITE-ProRule" id="PRU00276"/>
    </source>
</evidence>
<dbReference type="Pfam" id="PF05986">
    <property type="entry name" value="ADAMTS_spacer1"/>
    <property type="match status" value="1"/>
</dbReference>
<dbReference type="Proteomes" id="UP000694402">
    <property type="component" value="Unassembled WGS sequence"/>
</dbReference>
<dbReference type="Ensembl" id="ENSOTST00005015649.2">
    <property type="protein sequence ID" value="ENSOTSP00005014315.2"/>
    <property type="gene ID" value="ENSOTSG00005006147.2"/>
</dbReference>
<dbReference type="PANTHER" id="PTHR13723">
    <property type="entry name" value="ADAMTS A DISINTEGRIN AND METALLOPROTEASE WITH THROMBOSPONDIN MOTIFS PROTEASE"/>
    <property type="match status" value="1"/>
</dbReference>
<feature type="disulfide bond" evidence="16">
    <location>
        <begin position="481"/>
        <end position="504"/>
    </location>
</feature>
<keyword evidence="13" id="KW-0325">Glycoprotein</keyword>
<evidence type="ECO:0000256" key="12">
    <source>
        <dbReference type="ARBA" id="ARBA00023157"/>
    </source>
</evidence>
<dbReference type="PRINTS" id="PR01857">
    <property type="entry name" value="ADAMTSFAMILY"/>
</dbReference>
<dbReference type="InterPro" id="IPR024079">
    <property type="entry name" value="MetalloPept_cat_dom_sf"/>
</dbReference>
<feature type="disulfide bond" evidence="16">
    <location>
        <begin position="551"/>
        <end position="588"/>
    </location>
</feature>
<dbReference type="Pfam" id="PF17771">
    <property type="entry name" value="ADAMTS_CR_2"/>
    <property type="match status" value="1"/>
</dbReference>
<evidence type="ECO:0000256" key="1">
    <source>
        <dbReference type="ARBA" id="ARBA00004498"/>
    </source>
</evidence>
<dbReference type="PROSITE" id="PS50215">
    <property type="entry name" value="ADAM_MEPRO"/>
    <property type="match status" value="1"/>
</dbReference>
<feature type="binding site" evidence="15">
    <location>
        <position position="443"/>
    </location>
    <ligand>
        <name>Ca(2+)</name>
        <dbReference type="ChEBI" id="CHEBI:29108"/>
        <label>1</label>
    </ligand>
</feature>
<dbReference type="AlphaFoldDB" id="A0A8C8CV63"/>
<dbReference type="InterPro" id="IPR013273">
    <property type="entry name" value="ADAMTS/ADAMTS-like"/>
</dbReference>
<keyword evidence="12 16" id="KW-1015">Disulfide bond</keyword>
<dbReference type="GO" id="GO:0031012">
    <property type="term" value="C:extracellular matrix"/>
    <property type="evidence" value="ECO:0007669"/>
    <property type="project" value="TreeGrafter"/>
</dbReference>